<evidence type="ECO:0000259" key="3">
    <source>
        <dbReference type="Pfam" id="PF02581"/>
    </source>
</evidence>
<dbReference type="RefSeq" id="WP_377020459.1">
    <property type="nucleotide sequence ID" value="NZ_JBHLTS010000001.1"/>
</dbReference>
<keyword evidence="2" id="KW-0784">Thiamine biosynthesis</keyword>
<evidence type="ECO:0000256" key="1">
    <source>
        <dbReference type="ARBA" id="ARBA00004948"/>
    </source>
</evidence>
<comment type="caution">
    <text evidence="4">The sequence shown here is derived from an EMBL/GenBank/DDBJ whole genome shotgun (WGS) entry which is preliminary data.</text>
</comment>
<dbReference type="Proteomes" id="UP001589828">
    <property type="component" value="Unassembled WGS sequence"/>
</dbReference>
<dbReference type="Pfam" id="PF02581">
    <property type="entry name" value="TMP-TENI"/>
    <property type="match status" value="1"/>
</dbReference>
<dbReference type="CDD" id="cd00564">
    <property type="entry name" value="TMP_TenI"/>
    <property type="match status" value="1"/>
</dbReference>
<keyword evidence="5" id="KW-1185">Reference proteome</keyword>
<dbReference type="PANTHER" id="PTHR20857:SF15">
    <property type="entry name" value="THIAMINE-PHOSPHATE SYNTHASE"/>
    <property type="match status" value="1"/>
</dbReference>
<evidence type="ECO:0000313" key="4">
    <source>
        <dbReference type="EMBL" id="MFC0512580.1"/>
    </source>
</evidence>
<protein>
    <submittedName>
        <fullName evidence="4">Thiamine phosphate synthase</fullName>
    </submittedName>
</protein>
<dbReference type="InterPro" id="IPR036206">
    <property type="entry name" value="ThiamineP_synth_sf"/>
</dbReference>
<evidence type="ECO:0000313" key="5">
    <source>
        <dbReference type="Proteomes" id="UP001589828"/>
    </source>
</evidence>
<dbReference type="PANTHER" id="PTHR20857">
    <property type="entry name" value="THIAMINE-PHOSPHATE PYROPHOSPHORYLASE"/>
    <property type="match status" value="1"/>
</dbReference>
<name>A0ABV6KYL6_9SPHI</name>
<proteinExistence type="predicted"/>
<dbReference type="InterPro" id="IPR013785">
    <property type="entry name" value="Aldolase_TIM"/>
</dbReference>
<evidence type="ECO:0000256" key="2">
    <source>
        <dbReference type="ARBA" id="ARBA00022977"/>
    </source>
</evidence>
<organism evidence="4 5">
    <name type="scientific">Mucilaginibacter angelicae</name>
    <dbReference type="NCBI Taxonomy" id="869718"/>
    <lineage>
        <taxon>Bacteria</taxon>
        <taxon>Pseudomonadati</taxon>
        <taxon>Bacteroidota</taxon>
        <taxon>Sphingobacteriia</taxon>
        <taxon>Sphingobacteriales</taxon>
        <taxon>Sphingobacteriaceae</taxon>
        <taxon>Mucilaginibacter</taxon>
    </lineage>
</organism>
<comment type="pathway">
    <text evidence="1">Cofactor biosynthesis; thiamine diphosphate biosynthesis.</text>
</comment>
<reference evidence="4 5" key="1">
    <citation type="submission" date="2024-09" db="EMBL/GenBank/DDBJ databases">
        <authorList>
            <person name="Sun Q."/>
            <person name="Mori K."/>
        </authorList>
    </citation>
    <scope>NUCLEOTIDE SEQUENCE [LARGE SCALE GENOMIC DNA]</scope>
    <source>
        <strain evidence="4 5">NCAIM B.02415</strain>
    </source>
</reference>
<dbReference type="InterPro" id="IPR022998">
    <property type="entry name" value="ThiamineP_synth_TenI"/>
</dbReference>
<gene>
    <name evidence="4" type="ORF">ACFFGT_00145</name>
</gene>
<dbReference type="Gene3D" id="3.20.20.70">
    <property type="entry name" value="Aldolase class I"/>
    <property type="match status" value="1"/>
</dbReference>
<dbReference type="SUPFAM" id="SSF51391">
    <property type="entry name" value="Thiamin phosphate synthase"/>
    <property type="match status" value="1"/>
</dbReference>
<dbReference type="EMBL" id="JBHLTS010000001">
    <property type="protein sequence ID" value="MFC0512580.1"/>
    <property type="molecule type" value="Genomic_DNA"/>
</dbReference>
<sequence length="222" mass="23996">MENTYKITGGIYLVLDPAMDKATLLNKLASALTAGIQVVQLWNHWQPGADKLSLIESIGPLCRLHGVPLFINEDWDLLKQSSALQGVHFDGIPANFEAIKASIGRPFMTGITCSDNLDPVIWAEDNQLDYVSFCSMFPSSSAGSCDIVMPATVRQARALTPMPIFVAGGITPENMIALKQEIPFDGVAVISGILSAADPQQKVKEFKNALSINPTQHATQNN</sequence>
<feature type="domain" description="Thiamine phosphate synthase/TenI" evidence="3">
    <location>
        <begin position="11"/>
        <end position="193"/>
    </location>
</feature>
<accession>A0ABV6KYL6</accession>